<feature type="region of interest" description="Disordered" evidence="1">
    <location>
        <begin position="250"/>
        <end position="286"/>
    </location>
</feature>
<gene>
    <name evidence="2" type="ORF">ADEAN_000839300</name>
</gene>
<sequence length="463" mass="51797">MEKEKTEKSGQTTTRSASAWGYVIDRAQLEISQYLAASTSPFDPNTPIARSMFTLLDHTCLKEIIVERNFNKMCGYFGCTREPLGIKCILDEGEADIHNWSDGEEEEKGDSDDGEVAEATKDKDEMVYEDDIYTEQSFRIAERQVKRLAQMTKRNEHIYEKEKDNPRATKYVPPGIPKEQRFCGVECLNLFEEDIQSAVQQYLEVNHPKLLSSVTHLFPNLNTAVLAKFAEAETSSTTAMVKTEVLERPTSEAAVAPVRTGVNHEVKPDEVGEDVDFKPKSSAKSDDVDKDAVSLRSVLTSMEALKKVWSSETTRWLPAVAPSEGETCVEKPSPAPQTAPITEPSEDQEGTSPLCIATRPSLKGIYFAIDFLQRVMSTRSRNMLLLHYISNRERIRQGLASAPAASPLDFKNIINPAIASLEKKCERLQFARGGTPVTPSASWADYPFVGWRDRWTPAPHRPT</sequence>
<accession>A0A7G2CNF5</accession>
<dbReference type="VEuPathDB" id="TriTrypDB:ADEAN_000839300"/>
<dbReference type="AlphaFoldDB" id="A0A7G2CNF5"/>
<feature type="region of interest" description="Disordered" evidence="1">
    <location>
        <begin position="321"/>
        <end position="353"/>
    </location>
</feature>
<dbReference type="OrthoDB" id="273314at2759"/>
<organism evidence="2 3">
    <name type="scientific">Angomonas deanei</name>
    <dbReference type="NCBI Taxonomy" id="59799"/>
    <lineage>
        <taxon>Eukaryota</taxon>
        <taxon>Discoba</taxon>
        <taxon>Euglenozoa</taxon>
        <taxon>Kinetoplastea</taxon>
        <taxon>Metakinetoplastina</taxon>
        <taxon>Trypanosomatida</taxon>
        <taxon>Trypanosomatidae</taxon>
        <taxon>Strigomonadinae</taxon>
        <taxon>Angomonas</taxon>
    </lineage>
</organism>
<protein>
    <submittedName>
        <fullName evidence="2">Rtr1/RPAP2 family, putative</fullName>
    </submittedName>
</protein>
<name>A0A7G2CNF5_9TRYP</name>
<dbReference type="EMBL" id="LR877163">
    <property type="protein sequence ID" value="CAD2220869.1"/>
    <property type="molecule type" value="Genomic_DNA"/>
</dbReference>
<proteinExistence type="predicted"/>
<evidence type="ECO:0000313" key="3">
    <source>
        <dbReference type="Proteomes" id="UP000515908"/>
    </source>
</evidence>
<reference evidence="2 3" key="1">
    <citation type="submission" date="2020-08" db="EMBL/GenBank/DDBJ databases">
        <authorList>
            <person name="Newling K."/>
            <person name="Davey J."/>
            <person name="Forrester S."/>
        </authorList>
    </citation>
    <scope>NUCLEOTIDE SEQUENCE [LARGE SCALE GENOMIC DNA]</scope>
    <source>
        <strain evidence="3">Crithidia deanei Carvalho (ATCC PRA-265)</strain>
    </source>
</reference>
<evidence type="ECO:0000313" key="2">
    <source>
        <dbReference type="EMBL" id="CAD2220869.1"/>
    </source>
</evidence>
<keyword evidence="3" id="KW-1185">Reference proteome</keyword>
<feature type="compositionally biased region" description="Acidic residues" evidence="1">
    <location>
        <begin position="102"/>
        <end position="116"/>
    </location>
</feature>
<feature type="compositionally biased region" description="Basic and acidic residues" evidence="1">
    <location>
        <begin position="262"/>
        <end position="286"/>
    </location>
</feature>
<dbReference type="Proteomes" id="UP000515908">
    <property type="component" value="Chromosome 19"/>
</dbReference>
<feature type="region of interest" description="Disordered" evidence="1">
    <location>
        <begin position="100"/>
        <end position="121"/>
    </location>
</feature>
<evidence type="ECO:0000256" key="1">
    <source>
        <dbReference type="SAM" id="MobiDB-lite"/>
    </source>
</evidence>